<name>A0A9P4JMU8_9PLEO</name>
<dbReference type="InterPro" id="IPR008862">
    <property type="entry name" value="Tcp11"/>
</dbReference>
<reference evidence="3" key="1">
    <citation type="journal article" date="2020" name="Stud. Mycol.">
        <title>101 Dothideomycetes genomes: a test case for predicting lifestyles and emergence of pathogens.</title>
        <authorList>
            <person name="Haridas S."/>
            <person name="Albert R."/>
            <person name="Binder M."/>
            <person name="Bloem J."/>
            <person name="Labutti K."/>
            <person name="Salamov A."/>
            <person name="Andreopoulos B."/>
            <person name="Baker S."/>
            <person name="Barry K."/>
            <person name="Bills G."/>
            <person name="Bluhm B."/>
            <person name="Cannon C."/>
            <person name="Castanera R."/>
            <person name="Culley D."/>
            <person name="Daum C."/>
            <person name="Ezra D."/>
            <person name="Gonzalez J."/>
            <person name="Henrissat B."/>
            <person name="Kuo A."/>
            <person name="Liang C."/>
            <person name="Lipzen A."/>
            <person name="Lutzoni F."/>
            <person name="Magnuson J."/>
            <person name="Mondo S."/>
            <person name="Nolan M."/>
            <person name="Ohm R."/>
            <person name="Pangilinan J."/>
            <person name="Park H.-J."/>
            <person name="Ramirez L."/>
            <person name="Alfaro M."/>
            <person name="Sun H."/>
            <person name="Tritt A."/>
            <person name="Yoshinaga Y."/>
            <person name="Zwiers L.-H."/>
            <person name="Turgeon B."/>
            <person name="Goodwin S."/>
            <person name="Spatafora J."/>
            <person name="Crous P."/>
            <person name="Grigoriev I."/>
        </authorList>
    </citation>
    <scope>NUCLEOTIDE SEQUENCE</scope>
    <source>
        <strain evidence="3">ATCC 74209</strain>
    </source>
</reference>
<evidence type="ECO:0000313" key="3">
    <source>
        <dbReference type="EMBL" id="KAF2201985.1"/>
    </source>
</evidence>
<evidence type="ECO:0000256" key="1">
    <source>
        <dbReference type="ARBA" id="ARBA00010954"/>
    </source>
</evidence>
<dbReference type="PANTHER" id="PTHR12832:SF11">
    <property type="entry name" value="LD23868P"/>
    <property type="match status" value="1"/>
</dbReference>
<feature type="compositionally biased region" description="Polar residues" evidence="2">
    <location>
        <begin position="587"/>
        <end position="608"/>
    </location>
</feature>
<comment type="caution">
    <text evidence="3">The sequence shown here is derived from an EMBL/GenBank/DDBJ whole genome shotgun (WGS) entry which is preliminary data.</text>
</comment>
<dbReference type="Pfam" id="PF05794">
    <property type="entry name" value="Tcp11"/>
    <property type="match status" value="1"/>
</dbReference>
<organism evidence="3 4">
    <name type="scientific">Delitschia confertaspora ATCC 74209</name>
    <dbReference type="NCBI Taxonomy" id="1513339"/>
    <lineage>
        <taxon>Eukaryota</taxon>
        <taxon>Fungi</taxon>
        <taxon>Dikarya</taxon>
        <taxon>Ascomycota</taxon>
        <taxon>Pezizomycotina</taxon>
        <taxon>Dothideomycetes</taxon>
        <taxon>Pleosporomycetidae</taxon>
        <taxon>Pleosporales</taxon>
        <taxon>Delitschiaceae</taxon>
        <taxon>Delitschia</taxon>
    </lineage>
</organism>
<proteinExistence type="inferred from homology"/>
<comment type="similarity">
    <text evidence="1">Belongs to the TCP11 family.</text>
</comment>
<dbReference type="AlphaFoldDB" id="A0A9P4JMU8"/>
<keyword evidence="4" id="KW-1185">Reference proteome</keyword>
<gene>
    <name evidence="3" type="ORF">GQ43DRAFT_370102</name>
</gene>
<feature type="region of interest" description="Disordered" evidence="2">
    <location>
        <begin position="543"/>
        <end position="608"/>
    </location>
</feature>
<evidence type="ECO:0000256" key="2">
    <source>
        <dbReference type="SAM" id="MobiDB-lite"/>
    </source>
</evidence>
<feature type="compositionally biased region" description="Polar residues" evidence="2">
    <location>
        <begin position="545"/>
        <end position="558"/>
    </location>
</feature>
<accession>A0A9P4JMU8</accession>
<dbReference type="OrthoDB" id="276323at2759"/>
<sequence>MPSNAHTISEQLAELISKNIEDPRGEELNDAFQHAGKYPPITRQSLSELDIQNIINNIKLRHDVNFDRDLSFRPNLDGTKGQEKMKAAKRYWNALCAELELFTVLFRQNPLNDPRNDPWQDAHFRELVKYAKRRIPIMFQTIREVLKSLVPDRDQSRVDEHLDVAMLMQEIENGACDLVRFAQWLAQLLKEHCAPMRDEWVDKMVGWTKDGVSKGSSESIVNGLRELLGILEAMKLDVANHQIRNLRGLLIEDTVNFERNYHLGKLVQGRARINLEAAQHWYSSEGLRLRHLCTSPLKDSTRLQLEVFIRAVVSLLFSQDPHNEFPETFYLDQDRLRNLRAGVHDLVFFEICFTLFSQLLTGLGHQGPIPPTTRHILRTSLTAILGGGTVHSVHQWLINCEYISLELVRHALHHRGFLHTYNANLVGHTSYVLRKNMLESFREHADELEASFSNRILACVNSHIHSSPLDLFNALIVSANPPPPPPPPPGYSGLSIQQPVTDVLPAYADHSSDLVNRVSHIILLHWQTWGTIAYVTEDERAISPPISTSPEMSETGSNQPPPTNPLNHLAPVEESTSTGAVVPTKEPSAQDSQQDTQIAGSMSGTSSF</sequence>
<evidence type="ECO:0000313" key="4">
    <source>
        <dbReference type="Proteomes" id="UP000799536"/>
    </source>
</evidence>
<dbReference type="GO" id="GO:0010737">
    <property type="term" value="P:protein kinase A signaling"/>
    <property type="evidence" value="ECO:0007669"/>
    <property type="project" value="TreeGrafter"/>
</dbReference>
<dbReference type="EMBL" id="ML993953">
    <property type="protein sequence ID" value="KAF2201985.1"/>
    <property type="molecule type" value="Genomic_DNA"/>
</dbReference>
<protein>
    <submittedName>
        <fullName evidence="3">T-complex 11</fullName>
    </submittedName>
</protein>
<dbReference type="PANTHER" id="PTHR12832">
    <property type="entry name" value="TESTIS-SPECIFIC PROTEIN PBS13 T-COMPLEX 11"/>
    <property type="match status" value="1"/>
</dbReference>
<dbReference type="Proteomes" id="UP000799536">
    <property type="component" value="Unassembled WGS sequence"/>
</dbReference>